<proteinExistence type="predicted"/>
<dbReference type="AlphaFoldDB" id="A0A409VKC7"/>
<keyword evidence="4" id="KW-1185">Reference proteome</keyword>
<reference evidence="3 4" key="1">
    <citation type="journal article" date="2018" name="Evol. Lett.">
        <title>Horizontal gene cluster transfer increased hallucinogenic mushroom diversity.</title>
        <authorList>
            <person name="Reynolds H.T."/>
            <person name="Vijayakumar V."/>
            <person name="Gluck-Thaler E."/>
            <person name="Korotkin H.B."/>
            <person name="Matheny P.B."/>
            <person name="Slot J.C."/>
        </authorList>
    </citation>
    <scope>NUCLEOTIDE SEQUENCE [LARGE SCALE GENOMIC DNA]</scope>
    <source>
        <strain evidence="3 4">2629</strain>
    </source>
</reference>
<feature type="signal peptide" evidence="2">
    <location>
        <begin position="1"/>
        <end position="18"/>
    </location>
</feature>
<dbReference type="EMBL" id="NHTK01006037">
    <property type="protein sequence ID" value="PPQ66688.1"/>
    <property type="molecule type" value="Genomic_DNA"/>
</dbReference>
<sequence>MHRLATLITSLIVAVASAAANFVSFFSIAVNGQIYNRPCPPACYDLLDKLYDNTSTCRTDPTCFCSADSAKGVESCYQCDVYRNPLDDMVAENALRRYVDHCEEAGHPVNIDLSVIGNGSTRPSGMKMSSVIITGVALAGTILLYHDMI</sequence>
<evidence type="ECO:0008006" key="5">
    <source>
        <dbReference type="Google" id="ProtNLM"/>
    </source>
</evidence>
<dbReference type="InParanoid" id="A0A409VKC7"/>
<feature type="transmembrane region" description="Helical" evidence="1">
    <location>
        <begin position="128"/>
        <end position="145"/>
    </location>
</feature>
<feature type="chain" id="PRO_5019300667" description="Extracellular membrane protein CFEM domain-containing protein" evidence="2">
    <location>
        <begin position="19"/>
        <end position="149"/>
    </location>
</feature>
<evidence type="ECO:0000256" key="2">
    <source>
        <dbReference type="SAM" id="SignalP"/>
    </source>
</evidence>
<organism evidence="3 4">
    <name type="scientific">Panaeolus cyanescens</name>
    <dbReference type="NCBI Taxonomy" id="181874"/>
    <lineage>
        <taxon>Eukaryota</taxon>
        <taxon>Fungi</taxon>
        <taxon>Dikarya</taxon>
        <taxon>Basidiomycota</taxon>
        <taxon>Agaricomycotina</taxon>
        <taxon>Agaricomycetes</taxon>
        <taxon>Agaricomycetidae</taxon>
        <taxon>Agaricales</taxon>
        <taxon>Agaricineae</taxon>
        <taxon>Galeropsidaceae</taxon>
        <taxon>Panaeolus</taxon>
    </lineage>
</organism>
<protein>
    <recommendedName>
        <fullName evidence="5">Extracellular membrane protein CFEM domain-containing protein</fullName>
    </recommendedName>
</protein>
<gene>
    <name evidence="3" type="ORF">CVT24_008841</name>
</gene>
<keyword evidence="1" id="KW-0472">Membrane</keyword>
<accession>A0A409VKC7</accession>
<comment type="caution">
    <text evidence="3">The sequence shown here is derived from an EMBL/GenBank/DDBJ whole genome shotgun (WGS) entry which is preliminary data.</text>
</comment>
<keyword evidence="1" id="KW-0812">Transmembrane</keyword>
<keyword evidence="1" id="KW-1133">Transmembrane helix</keyword>
<name>A0A409VKC7_9AGAR</name>
<evidence type="ECO:0000256" key="1">
    <source>
        <dbReference type="SAM" id="Phobius"/>
    </source>
</evidence>
<dbReference type="Proteomes" id="UP000284842">
    <property type="component" value="Unassembled WGS sequence"/>
</dbReference>
<evidence type="ECO:0000313" key="3">
    <source>
        <dbReference type="EMBL" id="PPQ66688.1"/>
    </source>
</evidence>
<keyword evidence="2" id="KW-0732">Signal</keyword>
<evidence type="ECO:0000313" key="4">
    <source>
        <dbReference type="Proteomes" id="UP000284842"/>
    </source>
</evidence>